<feature type="domain" description="Nucleoporin Nup159/Nup146 N-terminal" evidence="5">
    <location>
        <begin position="81"/>
        <end position="374"/>
    </location>
</feature>
<proteinExistence type="predicted"/>
<evidence type="ECO:0000313" key="6">
    <source>
        <dbReference type="EMBL" id="CAG5098734.1"/>
    </source>
</evidence>
<evidence type="ECO:0000259" key="5">
    <source>
        <dbReference type="Pfam" id="PF16755"/>
    </source>
</evidence>
<feature type="region of interest" description="Disordered" evidence="4">
    <location>
        <begin position="472"/>
        <end position="501"/>
    </location>
</feature>
<reference evidence="6 7" key="1">
    <citation type="submission" date="2021-04" db="EMBL/GenBank/DDBJ databases">
        <authorList>
            <person name="Bliznina A."/>
        </authorList>
    </citation>
    <scope>NUCLEOTIDE SEQUENCE [LARGE SCALE GENOMIC DNA]</scope>
</reference>
<accession>A0ABN7SJI1</accession>
<dbReference type="InterPro" id="IPR015943">
    <property type="entry name" value="WD40/YVTN_repeat-like_dom_sf"/>
</dbReference>
<keyword evidence="3" id="KW-0539">Nucleus</keyword>
<dbReference type="InterPro" id="IPR039462">
    <property type="entry name" value="Nup159/Nup146_N"/>
</dbReference>
<dbReference type="PANTHER" id="PTHR23193:SF5">
    <property type="entry name" value="NUCLEAR ENVELOPE PORE MEMBRANE PROTEIN POM 121C-RELATED"/>
    <property type="match status" value="1"/>
</dbReference>
<name>A0ABN7SJI1_OIKDI</name>
<dbReference type="InterPro" id="IPR026054">
    <property type="entry name" value="Nucleoporin"/>
</dbReference>
<keyword evidence="7" id="KW-1185">Reference proteome</keyword>
<feature type="compositionally biased region" description="Polar residues" evidence="4">
    <location>
        <begin position="473"/>
        <end position="486"/>
    </location>
</feature>
<organism evidence="6 7">
    <name type="scientific">Oikopleura dioica</name>
    <name type="common">Tunicate</name>
    <dbReference type="NCBI Taxonomy" id="34765"/>
    <lineage>
        <taxon>Eukaryota</taxon>
        <taxon>Metazoa</taxon>
        <taxon>Chordata</taxon>
        <taxon>Tunicata</taxon>
        <taxon>Appendicularia</taxon>
        <taxon>Copelata</taxon>
        <taxon>Oikopleuridae</taxon>
        <taxon>Oikopleura</taxon>
    </lineage>
</organism>
<dbReference type="Proteomes" id="UP001158576">
    <property type="component" value="Chromosome XSR"/>
</dbReference>
<comment type="subcellular location">
    <subcellularLocation>
        <location evidence="1">Nucleus</location>
    </subcellularLocation>
</comment>
<evidence type="ECO:0000256" key="1">
    <source>
        <dbReference type="ARBA" id="ARBA00004123"/>
    </source>
</evidence>
<dbReference type="EMBL" id="OU015569">
    <property type="protein sequence ID" value="CAG5098734.1"/>
    <property type="molecule type" value="Genomic_DNA"/>
</dbReference>
<dbReference type="Pfam" id="PF16755">
    <property type="entry name" value="Beta-prop_NUP159_NUP214"/>
    <property type="match status" value="1"/>
</dbReference>
<protein>
    <submittedName>
        <fullName evidence="6">Oidioi.mRNA.OKI2018_I69.XSR.g15929.t1.cds</fullName>
    </submittedName>
</protein>
<evidence type="ECO:0000313" key="7">
    <source>
        <dbReference type="Proteomes" id="UP001158576"/>
    </source>
</evidence>
<dbReference type="PANTHER" id="PTHR23193">
    <property type="entry name" value="NUCLEAR PORE COMPLEX PROTEIN NUP"/>
    <property type="match status" value="1"/>
</dbReference>
<dbReference type="Gene3D" id="2.130.10.10">
    <property type="entry name" value="YVTN repeat-like/Quinoprotein amine dehydrogenase"/>
    <property type="match status" value="1"/>
</dbReference>
<evidence type="ECO:0000256" key="3">
    <source>
        <dbReference type="ARBA" id="ARBA00023242"/>
    </source>
</evidence>
<sequence length="636" mass="69892">MGEFEIEVFIEAEEAGFSLVKEFDIGDEINCDNRMHMLDSCSRFGNVFVGRKFGFDLFKVTELEAKKESPKAIVKVNTKGQLQWLAVSSCGLTLLVSTITDGKTENIFYDVRSLMKGSNGYFAKQSPATSPSNGALLSAAWNPSISELITMVYSSGAVEVLKVEDTVSVHSSRPPMNAKCVAWSPKGKQMVLGFGDGTLAQFTPTMEIKKKVNACPLINGNAKVTDIVWISTYKFGVAYADDASDAGANLFTVHLPEKGEKRDPLWRCFEDPTFAAAAKRDSQMYLPLIVPWGMFAVTNSNSGDCALMGTKNSEVQVWSLADEARAELPLNEDSDETSCVIGACWNMNFKDPLQILSKQQNAPCLWVLSNSGVLVAFRLYNFLPNFPDQKQLTDSIPGGDRKTLAVEEAVPPARVSLPLQRTSSVAQPNLANKSAFGNNTTLFAPPLSSTPAMAKIEQKTKPSPRSFSIVKEQPSSATISETTSSFGIPKPASTRQAEPTTASVVTKPSVMPTPKEPSSVFTQEDLASLVNDFEREMDLYKLENAKTDLSFFNEDAKKELKTKTDQLKKFASVAKSNSEETIDEVQHVKLRSLEGFASYEAAHEASKRGHSKKRTSIANLCHYARFLRRKWSLFAQ</sequence>
<dbReference type="SUPFAM" id="SSF117289">
    <property type="entry name" value="Nucleoporin domain"/>
    <property type="match status" value="1"/>
</dbReference>
<keyword evidence="2" id="KW-0813">Transport</keyword>
<evidence type="ECO:0000256" key="4">
    <source>
        <dbReference type="SAM" id="MobiDB-lite"/>
    </source>
</evidence>
<evidence type="ECO:0000256" key="2">
    <source>
        <dbReference type="ARBA" id="ARBA00022448"/>
    </source>
</evidence>
<gene>
    <name evidence="6" type="ORF">OKIOD_LOCUS7487</name>
</gene>